<proteinExistence type="predicted"/>
<dbReference type="EMBL" id="CP048222">
    <property type="protein sequence ID" value="QHT70696.1"/>
    <property type="molecule type" value="Genomic_DNA"/>
</dbReference>
<sequence length="87" mass="9778">MLASATITDILQTLLRHEKVSAWKTKCCYSDGAGNSLHEIDLFLNTGSREKILYHMESGNVIKCGNRPFSTQSPVDIVDFLLDLYNE</sequence>
<dbReference type="AlphaFoldDB" id="A0A6C0GRK1"/>
<evidence type="ECO:0000313" key="1">
    <source>
        <dbReference type="EMBL" id="QHT70696.1"/>
    </source>
</evidence>
<accession>A0A6C0GRK1</accession>
<gene>
    <name evidence="1" type="ORF">GXP67_30635</name>
</gene>
<evidence type="ECO:0000313" key="2">
    <source>
        <dbReference type="Proteomes" id="UP000480178"/>
    </source>
</evidence>
<organism evidence="1 2">
    <name type="scientific">Rhodocytophaga rosea</name>
    <dbReference type="NCBI Taxonomy" id="2704465"/>
    <lineage>
        <taxon>Bacteria</taxon>
        <taxon>Pseudomonadati</taxon>
        <taxon>Bacteroidota</taxon>
        <taxon>Cytophagia</taxon>
        <taxon>Cytophagales</taxon>
        <taxon>Rhodocytophagaceae</taxon>
        <taxon>Rhodocytophaga</taxon>
    </lineage>
</organism>
<keyword evidence="2" id="KW-1185">Reference proteome</keyword>
<dbReference type="KEGG" id="rhoz:GXP67_30635"/>
<name>A0A6C0GRK1_9BACT</name>
<reference evidence="1 2" key="1">
    <citation type="submission" date="2020-01" db="EMBL/GenBank/DDBJ databases">
        <authorList>
            <person name="Kim M.K."/>
        </authorList>
    </citation>
    <scope>NUCLEOTIDE SEQUENCE [LARGE SCALE GENOMIC DNA]</scope>
    <source>
        <strain evidence="1 2">172606-1</strain>
    </source>
</reference>
<dbReference type="Proteomes" id="UP000480178">
    <property type="component" value="Chromosome"/>
</dbReference>
<dbReference type="RefSeq" id="WP_162446671.1">
    <property type="nucleotide sequence ID" value="NZ_CP048222.1"/>
</dbReference>
<protein>
    <submittedName>
        <fullName evidence="1">Uncharacterized protein</fullName>
    </submittedName>
</protein>